<evidence type="ECO:0000256" key="1">
    <source>
        <dbReference type="SAM" id="MobiDB-lite"/>
    </source>
</evidence>
<dbReference type="GeneID" id="17043067"/>
<dbReference type="RefSeq" id="XP_005649608.1">
    <property type="nucleotide sequence ID" value="XM_005649551.1"/>
</dbReference>
<feature type="compositionally biased region" description="Polar residues" evidence="1">
    <location>
        <begin position="8"/>
        <end position="18"/>
    </location>
</feature>
<organism evidence="2 3">
    <name type="scientific">Coccomyxa subellipsoidea (strain C-169)</name>
    <name type="common">Green microalga</name>
    <dbReference type="NCBI Taxonomy" id="574566"/>
    <lineage>
        <taxon>Eukaryota</taxon>
        <taxon>Viridiplantae</taxon>
        <taxon>Chlorophyta</taxon>
        <taxon>core chlorophytes</taxon>
        <taxon>Trebouxiophyceae</taxon>
        <taxon>Trebouxiophyceae incertae sedis</taxon>
        <taxon>Coccomyxaceae</taxon>
        <taxon>Coccomyxa</taxon>
        <taxon>Coccomyxa subellipsoidea</taxon>
    </lineage>
</organism>
<sequence length="66" mass="7454">MAYFSLKNIHSPQASPSKCQHRALPEKRDNLAPYSAGRPTYVTHTQCRVFDGVPRQQDIIGDKSHC</sequence>
<proteinExistence type="predicted"/>
<comment type="caution">
    <text evidence="2">The sequence shown here is derived from an EMBL/GenBank/DDBJ whole genome shotgun (WGS) entry which is preliminary data.</text>
</comment>
<gene>
    <name evidence="2" type="ORF">COCSUDRAFT_32549</name>
</gene>
<reference evidence="2 3" key="1">
    <citation type="journal article" date="2012" name="Genome Biol.">
        <title>The genome of the polar eukaryotic microalga coccomyxa subellipsoidea reveals traits of cold adaptation.</title>
        <authorList>
            <person name="Blanc G."/>
            <person name="Agarkova I."/>
            <person name="Grimwood J."/>
            <person name="Kuo A."/>
            <person name="Brueggeman A."/>
            <person name="Dunigan D."/>
            <person name="Gurnon J."/>
            <person name="Ladunga I."/>
            <person name="Lindquist E."/>
            <person name="Lucas S."/>
            <person name="Pangilinan J."/>
            <person name="Proschold T."/>
            <person name="Salamov A."/>
            <person name="Schmutz J."/>
            <person name="Weeks D."/>
            <person name="Yamada T."/>
            <person name="Claverie J.M."/>
            <person name="Grigoriev I."/>
            <person name="Van Etten J."/>
            <person name="Lomsadze A."/>
            <person name="Borodovsky M."/>
        </authorList>
    </citation>
    <scope>NUCLEOTIDE SEQUENCE [LARGE SCALE GENOMIC DNA]</scope>
    <source>
        <strain evidence="2 3">C-169</strain>
    </source>
</reference>
<dbReference type="EMBL" id="AGSI01000004">
    <property type="protein sequence ID" value="EIE25064.1"/>
    <property type="molecule type" value="Genomic_DNA"/>
</dbReference>
<dbReference type="AlphaFoldDB" id="I0Z345"/>
<keyword evidence="3" id="KW-1185">Reference proteome</keyword>
<evidence type="ECO:0000313" key="2">
    <source>
        <dbReference type="EMBL" id="EIE25064.1"/>
    </source>
</evidence>
<feature type="region of interest" description="Disordered" evidence="1">
    <location>
        <begin position="1"/>
        <end position="37"/>
    </location>
</feature>
<dbReference type="Proteomes" id="UP000007264">
    <property type="component" value="Unassembled WGS sequence"/>
</dbReference>
<protein>
    <submittedName>
        <fullName evidence="2">Uncharacterized protein</fullName>
    </submittedName>
</protein>
<evidence type="ECO:0000313" key="3">
    <source>
        <dbReference type="Proteomes" id="UP000007264"/>
    </source>
</evidence>
<name>I0Z345_COCSC</name>
<dbReference type="KEGG" id="csl:COCSUDRAFT_32549"/>
<accession>I0Z345</accession>